<dbReference type="AlphaFoldDB" id="A0A1B0BF15"/>
<dbReference type="EnsemblMetazoa" id="GPPI027978-RA">
    <property type="protein sequence ID" value="GPPI027978-PA"/>
    <property type="gene ID" value="GPPI027978"/>
</dbReference>
<reference evidence="3" key="1">
    <citation type="submission" date="2015-01" db="EMBL/GenBank/DDBJ databases">
        <authorList>
            <person name="Aksoy S."/>
            <person name="Warren W."/>
            <person name="Wilson R.K."/>
        </authorList>
    </citation>
    <scope>NUCLEOTIDE SEQUENCE [LARGE SCALE GENOMIC DNA]</scope>
    <source>
        <strain evidence="3">IAEA</strain>
    </source>
</reference>
<sequence>MHSLVDTSCGSGAVEAPNAPKHAAVVLMVIFTVAASLSVEELNISINSLSLSWYKLRDSGDVWTNISPNRILFTTALTLYVAFVFIFRLKKWFSSFALFILFINVRVRDVIVLILKLVSLTIVLTVSVGVIIVAVAVAASVEYVVFPMNFVAVSTVLSAVAVVLVIVVIQNDVVRLAGRFWPNNISDILWPSGISLFAFIKYIGSACQTCESVSLDRKLEFPRDVVGVGNGMYLEELPASICGGMPTDGAIVPKIFRGICRTIPLGLPTMTSELAVITSPGRMGIPPFCIGIVDLGQLVFYVNSVSLRTLDISVNPFIGVWMVAKRQTNQ</sequence>
<keyword evidence="1" id="KW-0812">Transmembrane</keyword>
<dbReference type="VEuPathDB" id="VectorBase:GPPI027978"/>
<name>A0A1B0BF15_9MUSC</name>
<feature type="transmembrane region" description="Helical" evidence="1">
    <location>
        <begin position="110"/>
        <end position="138"/>
    </location>
</feature>
<proteinExistence type="predicted"/>
<feature type="transmembrane region" description="Helical" evidence="1">
    <location>
        <begin position="150"/>
        <end position="169"/>
    </location>
</feature>
<dbReference type="EMBL" id="JXJN01013258">
    <property type="status" value="NOT_ANNOTATED_CDS"/>
    <property type="molecule type" value="Genomic_DNA"/>
</dbReference>
<accession>A0A1B0BF15</accession>
<evidence type="ECO:0000313" key="3">
    <source>
        <dbReference type="Proteomes" id="UP000092460"/>
    </source>
</evidence>
<keyword evidence="3" id="KW-1185">Reference proteome</keyword>
<evidence type="ECO:0000313" key="2">
    <source>
        <dbReference type="EnsemblMetazoa" id="GPPI027978-PA"/>
    </source>
</evidence>
<feature type="transmembrane region" description="Helical" evidence="1">
    <location>
        <begin position="71"/>
        <end position="89"/>
    </location>
</feature>
<reference evidence="2" key="2">
    <citation type="submission" date="2020-05" db="UniProtKB">
        <authorList>
            <consortium name="EnsemblMetazoa"/>
        </authorList>
    </citation>
    <scope>IDENTIFICATION</scope>
    <source>
        <strain evidence="2">IAEA</strain>
    </source>
</reference>
<keyword evidence="1" id="KW-1133">Transmembrane helix</keyword>
<dbReference type="EMBL" id="JXJN01013259">
    <property type="status" value="NOT_ANNOTATED_CDS"/>
    <property type="molecule type" value="Genomic_DNA"/>
</dbReference>
<protein>
    <submittedName>
        <fullName evidence="2">Uncharacterized protein</fullName>
    </submittedName>
</protein>
<organism evidence="2 3">
    <name type="scientific">Glossina palpalis gambiensis</name>
    <dbReference type="NCBI Taxonomy" id="67801"/>
    <lineage>
        <taxon>Eukaryota</taxon>
        <taxon>Metazoa</taxon>
        <taxon>Ecdysozoa</taxon>
        <taxon>Arthropoda</taxon>
        <taxon>Hexapoda</taxon>
        <taxon>Insecta</taxon>
        <taxon>Pterygota</taxon>
        <taxon>Neoptera</taxon>
        <taxon>Endopterygota</taxon>
        <taxon>Diptera</taxon>
        <taxon>Brachycera</taxon>
        <taxon>Muscomorpha</taxon>
        <taxon>Hippoboscoidea</taxon>
        <taxon>Glossinidae</taxon>
        <taxon>Glossina</taxon>
    </lineage>
</organism>
<keyword evidence="1" id="KW-0472">Membrane</keyword>
<dbReference type="Proteomes" id="UP000092460">
    <property type="component" value="Unassembled WGS sequence"/>
</dbReference>
<evidence type="ECO:0000256" key="1">
    <source>
        <dbReference type="SAM" id="Phobius"/>
    </source>
</evidence>